<accession>T1KDU9</accession>
<dbReference type="GO" id="GO:0046872">
    <property type="term" value="F:metal ion binding"/>
    <property type="evidence" value="ECO:0007669"/>
    <property type="project" value="InterPro"/>
</dbReference>
<evidence type="ECO:0000313" key="1">
    <source>
        <dbReference type="EnsemblMetazoa" id="tetur09g04270.1"/>
    </source>
</evidence>
<reference evidence="1" key="2">
    <citation type="submission" date="2015-06" db="UniProtKB">
        <authorList>
            <consortium name="EnsemblMetazoa"/>
        </authorList>
    </citation>
    <scope>IDENTIFICATION</scope>
</reference>
<dbReference type="EnsemblMetazoa" id="tetur09g04270.1">
    <property type="protein sequence ID" value="tetur09g04270.1"/>
    <property type="gene ID" value="tetur09g04270"/>
</dbReference>
<dbReference type="SUPFAM" id="SSF55008">
    <property type="entry name" value="HMA, heavy metal-associated domain"/>
    <property type="match status" value="1"/>
</dbReference>
<protein>
    <submittedName>
        <fullName evidence="1">Uncharacterized protein</fullName>
    </submittedName>
</protein>
<dbReference type="EMBL" id="CAEY01002026">
    <property type="status" value="NOT_ANNOTATED_CDS"/>
    <property type="molecule type" value="Genomic_DNA"/>
</dbReference>
<dbReference type="Gene3D" id="3.30.70.100">
    <property type="match status" value="1"/>
</dbReference>
<dbReference type="AlphaFoldDB" id="T1KDU9"/>
<organism evidence="1 2">
    <name type="scientific">Tetranychus urticae</name>
    <name type="common">Two-spotted spider mite</name>
    <dbReference type="NCBI Taxonomy" id="32264"/>
    <lineage>
        <taxon>Eukaryota</taxon>
        <taxon>Metazoa</taxon>
        <taxon>Ecdysozoa</taxon>
        <taxon>Arthropoda</taxon>
        <taxon>Chelicerata</taxon>
        <taxon>Arachnida</taxon>
        <taxon>Acari</taxon>
        <taxon>Acariformes</taxon>
        <taxon>Trombidiformes</taxon>
        <taxon>Prostigmata</taxon>
        <taxon>Eleutherengona</taxon>
        <taxon>Raphignathae</taxon>
        <taxon>Tetranychoidea</taxon>
        <taxon>Tetranychidae</taxon>
        <taxon>Tetranychus</taxon>
    </lineage>
</organism>
<dbReference type="CDD" id="cd00371">
    <property type="entry name" value="HMA"/>
    <property type="match status" value="1"/>
</dbReference>
<dbReference type="Proteomes" id="UP000015104">
    <property type="component" value="Unassembled WGS sequence"/>
</dbReference>
<reference evidence="2" key="1">
    <citation type="submission" date="2011-08" db="EMBL/GenBank/DDBJ databases">
        <authorList>
            <person name="Rombauts S."/>
        </authorList>
    </citation>
    <scope>NUCLEOTIDE SEQUENCE</scope>
    <source>
        <strain evidence="2">London</strain>
    </source>
</reference>
<sequence length="70" mass="7605">MAVFKFNAEITCEGCVNAIKRSLDRSLGDKLLNLESNVPEKSVTLTVDDSVTQQQCLDALQKSGKECSIA</sequence>
<dbReference type="HOGENOM" id="CLU_2761041_0_0_1"/>
<name>T1KDU9_TETUR</name>
<dbReference type="InterPro" id="IPR006121">
    <property type="entry name" value="HMA_dom"/>
</dbReference>
<keyword evidence="2" id="KW-1185">Reference proteome</keyword>
<evidence type="ECO:0000313" key="2">
    <source>
        <dbReference type="Proteomes" id="UP000015104"/>
    </source>
</evidence>
<dbReference type="InterPro" id="IPR036163">
    <property type="entry name" value="HMA_dom_sf"/>
</dbReference>
<proteinExistence type="predicted"/>